<feature type="compositionally biased region" description="Polar residues" evidence="1">
    <location>
        <begin position="1"/>
        <end position="15"/>
    </location>
</feature>
<dbReference type="Proteomes" id="UP000220251">
    <property type="component" value="Unassembled WGS sequence"/>
</dbReference>
<keyword evidence="3" id="KW-1185">Reference proteome</keyword>
<feature type="region of interest" description="Disordered" evidence="1">
    <location>
        <begin position="1"/>
        <end position="97"/>
    </location>
</feature>
<evidence type="ECO:0000313" key="3">
    <source>
        <dbReference type="Proteomes" id="UP000220251"/>
    </source>
</evidence>
<feature type="compositionally biased region" description="Polar residues" evidence="1">
    <location>
        <begin position="66"/>
        <end position="77"/>
    </location>
</feature>
<feature type="compositionally biased region" description="Basic and acidic residues" evidence="1">
    <location>
        <begin position="88"/>
        <end position="97"/>
    </location>
</feature>
<feature type="compositionally biased region" description="Basic and acidic residues" evidence="1">
    <location>
        <begin position="486"/>
        <end position="495"/>
    </location>
</feature>
<gene>
    <name evidence="2" type="ORF">ELAC_0234</name>
</gene>
<feature type="compositionally biased region" description="Basic and acidic residues" evidence="1">
    <location>
        <begin position="105"/>
        <end position="114"/>
    </location>
</feature>
<feature type="compositionally biased region" description="Acidic residues" evidence="1">
    <location>
        <begin position="512"/>
        <end position="521"/>
    </location>
</feature>
<name>A0A0H5E333_9BACT</name>
<feature type="region of interest" description="Disordered" evidence="1">
    <location>
        <begin position="486"/>
        <end position="525"/>
    </location>
</feature>
<proteinExistence type="predicted"/>
<organism evidence="2 3">
    <name type="scientific">Estrella lausannensis</name>
    <dbReference type="NCBI Taxonomy" id="483423"/>
    <lineage>
        <taxon>Bacteria</taxon>
        <taxon>Pseudomonadati</taxon>
        <taxon>Chlamydiota</taxon>
        <taxon>Chlamydiia</taxon>
        <taxon>Parachlamydiales</taxon>
        <taxon>Candidatus Criblamydiaceae</taxon>
        <taxon>Estrella</taxon>
    </lineage>
</organism>
<accession>A0A0H5E333</accession>
<dbReference type="Gene3D" id="3.60.130.30">
    <property type="match status" value="1"/>
</dbReference>
<dbReference type="RefSeq" id="WP_098037458.1">
    <property type="nucleotide sequence ID" value="NZ_CWGJ01000005.1"/>
</dbReference>
<dbReference type="EMBL" id="CWGJ01000005">
    <property type="protein sequence ID" value="CRX37595.1"/>
    <property type="molecule type" value="Genomic_DNA"/>
</dbReference>
<feature type="compositionally biased region" description="Basic and acidic residues" evidence="1">
    <location>
        <begin position="23"/>
        <end position="32"/>
    </location>
</feature>
<evidence type="ECO:0000256" key="1">
    <source>
        <dbReference type="SAM" id="MobiDB-lite"/>
    </source>
</evidence>
<reference evidence="3" key="1">
    <citation type="submission" date="2015-06" db="EMBL/GenBank/DDBJ databases">
        <authorList>
            <person name="Bertelli C."/>
        </authorList>
    </citation>
    <scope>NUCLEOTIDE SEQUENCE [LARGE SCALE GENOMIC DNA]</scope>
    <source>
        <strain evidence="3">CRIB-30</strain>
    </source>
</reference>
<protein>
    <submittedName>
        <fullName evidence="2">Uncharacterized protein</fullName>
    </submittedName>
</protein>
<dbReference type="OrthoDB" id="1495058at2"/>
<sequence length="722" mass="80404">MNIDGTKNNSVSNAFRMSAPKPTETKFVDELPSKVSKFQPKSPLKCSTRQIRSRSIRSLGVPSGATPKSASLQQNFYHSAPSDAASFNRREVPKPTETKFVDELPSRVKSEPKSTAKVSARQSGPQVFGAKETFSRVAPAAAPKTPSVGQIQNIQVVSDTALVKSSMVEKTVSKNNHNWVIGQHVDDETIAQVTPKENIADGEDTVFVDDSGNFICSIAYEALDVTDDAIDILASLPRCSRERGPAGGPIDRETMDSFYKDLNEKKRNSKKAEEREKSNQQLVYSEDKSWLAYLNGDKSKKRGNPHYSTTFGIARNYRTPAEVEAAEGEKMPKYHIVKPYFKLISDCFEKKWNDQYRSYTRKMKDKGGDALYLADSVFSSIAVNTHEIARNGELRKDARAAIHIDSGHHDESYEVMLCLNINVDGGDLYFPEYGILLKLRHRCVVCFRGKLHKHAVTEIRRKDLNSEALRVTLVAHMMRFGSDTLKKAKESKSEHPQLASQSTSPRFKPSDFEEGGEEESEPPAPFQALKTGLATERESGISIPAEYKEPAFPNFFKGAYVDPTAAKAAPLVSLAPLTQGFFYPPLSGAPVNPMPGYVPHQSANFSGMNMSFIPTYGGISHAQHVQALREQLFESQREREQLQREILAMRAFTAYSQASQQPLFRSNESRDEVAVSSVWHTETCTSPAGIEARGLKRPPDELEIDELLGCMPLEKQARHQKQ</sequence>
<dbReference type="AlphaFoldDB" id="A0A0H5E333"/>
<evidence type="ECO:0000313" key="2">
    <source>
        <dbReference type="EMBL" id="CRX37595.1"/>
    </source>
</evidence>
<feature type="region of interest" description="Disordered" evidence="1">
    <location>
        <begin position="105"/>
        <end position="124"/>
    </location>
</feature>